<dbReference type="SUPFAM" id="SSF53756">
    <property type="entry name" value="UDP-Glycosyltransferase/glycogen phosphorylase"/>
    <property type="match status" value="1"/>
</dbReference>
<dbReference type="EMBL" id="MPTB01000007">
    <property type="protein sequence ID" value="OMD50417.1"/>
    <property type="molecule type" value="Genomic_DNA"/>
</dbReference>
<keyword evidence="4" id="KW-1185">Reference proteome</keyword>
<dbReference type="PANTHER" id="PTHR46401">
    <property type="entry name" value="GLYCOSYLTRANSFERASE WBBK-RELATED"/>
    <property type="match status" value="1"/>
</dbReference>
<evidence type="ECO:0000313" key="4">
    <source>
        <dbReference type="Proteomes" id="UP000187412"/>
    </source>
</evidence>
<comment type="caution">
    <text evidence="3">The sequence shown here is derived from an EMBL/GenBank/DDBJ whole genome shotgun (WGS) entry which is preliminary data.</text>
</comment>
<dbReference type="Pfam" id="PF00534">
    <property type="entry name" value="Glycos_transf_1"/>
    <property type="match status" value="1"/>
</dbReference>
<keyword evidence="1" id="KW-0808">Transferase</keyword>
<dbReference type="InterPro" id="IPR001296">
    <property type="entry name" value="Glyco_trans_1"/>
</dbReference>
<reference evidence="3 4" key="1">
    <citation type="submission" date="2016-10" db="EMBL/GenBank/DDBJ databases">
        <title>Paenibacillus species isolates.</title>
        <authorList>
            <person name="Beno S.M."/>
        </authorList>
    </citation>
    <scope>NUCLEOTIDE SEQUENCE [LARGE SCALE GENOMIC DNA]</scope>
    <source>
        <strain evidence="3 4">FSL H7-0744</strain>
    </source>
</reference>
<dbReference type="Proteomes" id="UP000187412">
    <property type="component" value="Unassembled WGS sequence"/>
</dbReference>
<protein>
    <recommendedName>
        <fullName evidence="2">Glycosyl transferase family 1 domain-containing protein</fullName>
    </recommendedName>
</protein>
<organism evidence="3 4">
    <name type="scientific">Paenibacillus borealis</name>
    <dbReference type="NCBI Taxonomy" id="160799"/>
    <lineage>
        <taxon>Bacteria</taxon>
        <taxon>Bacillati</taxon>
        <taxon>Bacillota</taxon>
        <taxon>Bacilli</taxon>
        <taxon>Bacillales</taxon>
        <taxon>Paenibacillaceae</taxon>
        <taxon>Paenibacillus</taxon>
    </lineage>
</organism>
<sequence length="373" mass="42469">MFFDLLNTGHHYQYNLAVMKGVLKGAPSSEVTYYSSGLEESRQAELEAAGISYQRAVERRYHRYMPSMLVRALLLLQVLRFAYKHKSVLHLLYLDTLIIPLVFLIPALRGMKITATLHWYPPRESKRRLLRNLLRRQHLDKLIVHGDYLRKQVLELTSVEQSRVSSIVYPNLHPALVQETVQAPDIHASQDAAESVPTLLCFGGLRYDKGIDLLLEAAGRLTGQPFSILVAGREQDFTRGDLEQIIRDKGLEHKVELCLEYIPDHEVPLYFERADIIVLPYRKMFSGQSGPLTEAAARGKVIIGPSHGEIGYCIERYGLGVSFRAEDISDLGDKIVYAIHNMDELRRKSQSSEYKALLSPGIFEQRYFEELAG</sequence>
<dbReference type="CDD" id="cd03801">
    <property type="entry name" value="GT4_PimA-like"/>
    <property type="match status" value="1"/>
</dbReference>
<evidence type="ECO:0000313" key="3">
    <source>
        <dbReference type="EMBL" id="OMD50417.1"/>
    </source>
</evidence>
<gene>
    <name evidence="3" type="ORF">BSK56_07450</name>
</gene>
<proteinExistence type="predicted"/>
<evidence type="ECO:0000259" key="2">
    <source>
        <dbReference type="Pfam" id="PF00534"/>
    </source>
</evidence>
<dbReference type="Gene3D" id="3.40.50.2000">
    <property type="entry name" value="Glycogen Phosphorylase B"/>
    <property type="match status" value="2"/>
</dbReference>
<name>A0ABX3HLQ4_PAEBO</name>
<feature type="domain" description="Glycosyl transferase family 1" evidence="2">
    <location>
        <begin position="185"/>
        <end position="348"/>
    </location>
</feature>
<accession>A0ABX3HLQ4</accession>
<dbReference type="PANTHER" id="PTHR46401:SF2">
    <property type="entry name" value="GLYCOSYLTRANSFERASE WBBK-RELATED"/>
    <property type="match status" value="1"/>
</dbReference>
<evidence type="ECO:0000256" key="1">
    <source>
        <dbReference type="ARBA" id="ARBA00022679"/>
    </source>
</evidence>